<dbReference type="RefSeq" id="XP_019302494.2">
    <property type="nucleotide sequence ID" value="XM_019446949.2"/>
</dbReference>
<feature type="region of interest" description="Disordered" evidence="1">
    <location>
        <begin position="435"/>
        <end position="454"/>
    </location>
</feature>
<feature type="compositionally biased region" description="Polar residues" evidence="1">
    <location>
        <begin position="321"/>
        <end position="332"/>
    </location>
</feature>
<dbReference type="RefSeq" id="XP_053750671.1">
    <property type="nucleotide sequence ID" value="XM_053894696.1"/>
</dbReference>
<feature type="compositionally biased region" description="Polar residues" evidence="1">
    <location>
        <begin position="518"/>
        <end position="540"/>
    </location>
</feature>
<feature type="region of interest" description="Disordered" evidence="1">
    <location>
        <begin position="480"/>
        <end position="540"/>
    </location>
</feature>
<dbReference type="PANTHER" id="PTHR12276:SF57">
    <property type="entry name" value="ENTH DOMAIN-CONTAINING PROTEIN 1"/>
    <property type="match status" value="1"/>
</dbReference>
<gene>
    <name evidence="4 5" type="primary">ENTHD1</name>
</gene>
<dbReference type="SUPFAM" id="SSF48464">
    <property type="entry name" value="ENTH/VHS domain"/>
    <property type="match status" value="1"/>
</dbReference>
<dbReference type="Proteomes" id="UP001165780">
    <property type="component" value="Unplaced"/>
</dbReference>
<dbReference type="GO" id="GO:0006897">
    <property type="term" value="P:endocytosis"/>
    <property type="evidence" value="ECO:0007669"/>
    <property type="project" value="TreeGrafter"/>
</dbReference>
<feature type="domain" description="ENTH" evidence="2">
    <location>
        <begin position="27"/>
        <end position="159"/>
    </location>
</feature>
<feature type="region of interest" description="Disordered" evidence="1">
    <location>
        <begin position="162"/>
        <end position="182"/>
    </location>
</feature>
<dbReference type="AlphaFoldDB" id="A0A9W2UWN2"/>
<feature type="region of interest" description="Disordered" evidence="1">
    <location>
        <begin position="298"/>
        <end position="339"/>
    </location>
</feature>
<dbReference type="InterPro" id="IPR008942">
    <property type="entry name" value="ENTH_VHS"/>
</dbReference>
<dbReference type="CTD" id="150350"/>
<evidence type="ECO:0000259" key="2">
    <source>
        <dbReference type="PROSITE" id="PS50942"/>
    </source>
</evidence>
<dbReference type="GO" id="GO:0030276">
    <property type="term" value="F:clathrin binding"/>
    <property type="evidence" value="ECO:0007669"/>
    <property type="project" value="TreeGrafter"/>
</dbReference>
<accession>A0A9W2UWN2</accession>
<evidence type="ECO:0000313" key="3">
    <source>
        <dbReference type="Proteomes" id="UP001165780"/>
    </source>
</evidence>
<dbReference type="Gene3D" id="1.25.40.90">
    <property type="match status" value="1"/>
</dbReference>
<protein>
    <submittedName>
        <fullName evidence="4 5">ENTH domain-containing protein 1 isoform X1</fullName>
    </submittedName>
</protein>
<dbReference type="GO" id="GO:0030125">
    <property type="term" value="C:clathrin vesicle coat"/>
    <property type="evidence" value="ECO:0007669"/>
    <property type="project" value="TreeGrafter"/>
</dbReference>
<feature type="compositionally biased region" description="Polar residues" evidence="1">
    <location>
        <begin position="303"/>
        <end position="314"/>
    </location>
</feature>
<evidence type="ECO:0000313" key="5">
    <source>
        <dbReference type="RefSeq" id="XP_053750671.1"/>
    </source>
</evidence>
<sequence length="632" mass="70728">MNSFSVAPTPVPPSNFLPMAFRRQVKNFMKNYSDAEIKVREATSNDPWGPSSSLMLDISDLTFNTISLSEIMNMLWQRLGDHGKSWRHVYKSLTLMDYLIKNGSKKVIQHCREGFCKLQTLKDFQHIDEAGKDQGYHIREKSKQVMTLLVDEELLHREREAACRTRQRTSHSMTFPKRLPGTANTPAVCASAHTPEIPASERKRKLLKVARQRNTKNASKAGLKQEQRQDIHLPSGTVLSQETPPVKMNVWKSTEDLMLFYEDDPKPVLPTIPPPITSSTKWLSEEQADVCHLCDADAVPTPSEESPSLQTNVSLDKKPDSSTITNTITESPLQMPLEKQSAAESFDTLTTSPSFWSSNKEEFVSPNLRMSKSDSTFCDQASVETLYVSPSFKTFDPVKEMVSNKDCQKPAQSSIVHMDEENLKTVTTWVSTTSEGTSSFSTLSMPSPDSASPEKSVHLLPRILAGPSFWSLAQQRSSSASFKDEDKTARAHHPFAPRDQASSDEEEDDNLHLLESLPDNSESAKEQTSPASASNWAESSTPRADHVTSVSCLSFQTPASLPGEPETNDSIKTLLGEVKNAIVKLHEDLSTVIRELNVINSHLIQLQTVFHLTLKRISFFHTLDFTSKYIKR</sequence>
<organism evidence="3 5">
    <name type="scientific">Panthera pardus</name>
    <name type="common">Leopard</name>
    <name type="synonym">Felis pardus</name>
    <dbReference type="NCBI Taxonomy" id="9691"/>
    <lineage>
        <taxon>Eukaryota</taxon>
        <taxon>Metazoa</taxon>
        <taxon>Chordata</taxon>
        <taxon>Craniata</taxon>
        <taxon>Vertebrata</taxon>
        <taxon>Euteleostomi</taxon>
        <taxon>Mammalia</taxon>
        <taxon>Eutheria</taxon>
        <taxon>Laurasiatheria</taxon>
        <taxon>Carnivora</taxon>
        <taxon>Feliformia</taxon>
        <taxon>Felidae</taxon>
        <taxon>Pantherinae</taxon>
        <taxon>Panthera</taxon>
    </lineage>
</organism>
<feature type="compositionally biased region" description="Low complexity" evidence="1">
    <location>
        <begin position="435"/>
        <end position="444"/>
    </location>
</feature>
<dbReference type="SMART" id="SM00273">
    <property type="entry name" value="ENTH"/>
    <property type="match status" value="1"/>
</dbReference>
<dbReference type="InterPro" id="IPR013809">
    <property type="entry name" value="ENTH"/>
</dbReference>
<name>A0A9W2UWN2_PANPR</name>
<feature type="region of interest" description="Disordered" evidence="1">
    <location>
        <begin position="212"/>
        <end position="241"/>
    </location>
</feature>
<dbReference type="GO" id="GO:0005543">
    <property type="term" value="F:phospholipid binding"/>
    <property type="evidence" value="ECO:0007669"/>
    <property type="project" value="TreeGrafter"/>
</dbReference>
<dbReference type="Pfam" id="PF01417">
    <property type="entry name" value="ENTH"/>
    <property type="match status" value="1"/>
</dbReference>
<evidence type="ECO:0000256" key="1">
    <source>
        <dbReference type="SAM" id="MobiDB-lite"/>
    </source>
</evidence>
<dbReference type="GeneID" id="109265592"/>
<keyword evidence="3" id="KW-1185">Reference proteome</keyword>
<dbReference type="FunFam" id="1.25.40.90:FF:000006">
    <property type="entry name" value="Clathrin interactor 1"/>
    <property type="match status" value="1"/>
</dbReference>
<dbReference type="GO" id="GO:0005768">
    <property type="term" value="C:endosome"/>
    <property type="evidence" value="ECO:0007669"/>
    <property type="project" value="TreeGrafter"/>
</dbReference>
<dbReference type="GO" id="GO:0005886">
    <property type="term" value="C:plasma membrane"/>
    <property type="evidence" value="ECO:0007669"/>
    <property type="project" value="TreeGrafter"/>
</dbReference>
<evidence type="ECO:0000313" key="4">
    <source>
        <dbReference type="RefSeq" id="XP_019302494.2"/>
    </source>
</evidence>
<proteinExistence type="predicted"/>
<dbReference type="PANTHER" id="PTHR12276">
    <property type="entry name" value="EPSIN/ENT-RELATED"/>
    <property type="match status" value="1"/>
</dbReference>
<reference evidence="4 5" key="1">
    <citation type="submission" date="2025-04" db="UniProtKB">
        <authorList>
            <consortium name="RefSeq"/>
        </authorList>
    </citation>
    <scope>IDENTIFICATION</scope>
    <source>
        <tissue evidence="4 5">Whole blood</tissue>
    </source>
</reference>
<dbReference type="PROSITE" id="PS50942">
    <property type="entry name" value="ENTH"/>
    <property type="match status" value="1"/>
</dbReference>
<dbReference type="CDD" id="cd16990">
    <property type="entry name" value="ENTH_Epsin"/>
    <property type="match status" value="1"/>
</dbReference>